<keyword evidence="3" id="KW-1185">Reference proteome</keyword>
<sequence>MIQLQDISNIEKKFQDAFAGAFPESTSLKDKVKIINELRLDLKAYKRQVTRQSLEKKFEDISALEDKVKASAKLNRSLRDRMNRAAKKVAKDFEKIVELNRELKDVFPENSSLEDKQKEDYKVNLETKSTVKAKLVLKNVYLSNKESSSNLSTENSNEPLIQNRDDLPAAHFSLISPAFEETVVEHTFDTRLELSSDKENQSCSQTVIPFLGFAEFDNQFCNTVTENSTVSSSLTSNEHISDSLEGEQLSPEYYNYLINGVTSLQSSIVDDLPELNLSPITPAFEETIVEHTFDSRPDFSYENEPLVNKRKRAEENQLYSQIIRSITGKQRSQDLYFTAYNSLTECELEEICTVEPPAKRQCISVPPFEGFAEFHNQFCNIVPEDSIVNDSAVPEEHTSLEGELTFLDSQINGGEPFTSLQSSNVNPLPEFSFSLSSVTLDEMVKRYGFNHNDHALSDLEEVYVEQPAKFHTYYHN</sequence>
<accession>A0A8S4QN94</accession>
<reference evidence="2" key="1">
    <citation type="submission" date="2022-03" db="EMBL/GenBank/DDBJ databases">
        <authorList>
            <person name="Lindestad O."/>
        </authorList>
    </citation>
    <scope>NUCLEOTIDE SEQUENCE</scope>
</reference>
<evidence type="ECO:0000256" key="1">
    <source>
        <dbReference type="SAM" id="Coils"/>
    </source>
</evidence>
<organism evidence="2 3">
    <name type="scientific">Pararge aegeria aegeria</name>
    <dbReference type="NCBI Taxonomy" id="348720"/>
    <lineage>
        <taxon>Eukaryota</taxon>
        <taxon>Metazoa</taxon>
        <taxon>Ecdysozoa</taxon>
        <taxon>Arthropoda</taxon>
        <taxon>Hexapoda</taxon>
        <taxon>Insecta</taxon>
        <taxon>Pterygota</taxon>
        <taxon>Neoptera</taxon>
        <taxon>Endopterygota</taxon>
        <taxon>Lepidoptera</taxon>
        <taxon>Glossata</taxon>
        <taxon>Ditrysia</taxon>
        <taxon>Papilionoidea</taxon>
        <taxon>Nymphalidae</taxon>
        <taxon>Satyrinae</taxon>
        <taxon>Satyrini</taxon>
        <taxon>Parargina</taxon>
        <taxon>Pararge</taxon>
    </lineage>
</organism>
<dbReference type="OrthoDB" id="8213628at2759"/>
<proteinExistence type="predicted"/>
<protein>
    <submittedName>
        <fullName evidence="2">Jg7790 protein</fullName>
    </submittedName>
</protein>
<dbReference type="EMBL" id="CAKXAJ010007913">
    <property type="protein sequence ID" value="CAH2210614.1"/>
    <property type="molecule type" value="Genomic_DNA"/>
</dbReference>
<feature type="coiled-coil region" evidence="1">
    <location>
        <begin position="28"/>
        <end position="55"/>
    </location>
</feature>
<dbReference type="Proteomes" id="UP000838756">
    <property type="component" value="Unassembled WGS sequence"/>
</dbReference>
<gene>
    <name evidence="2" type="primary">jg7790</name>
    <name evidence="2" type="ORF">PAEG_LOCUS2504</name>
</gene>
<evidence type="ECO:0000313" key="3">
    <source>
        <dbReference type="Proteomes" id="UP000838756"/>
    </source>
</evidence>
<evidence type="ECO:0000313" key="2">
    <source>
        <dbReference type="EMBL" id="CAH2210614.1"/>
    </source>
</evidence>
<name>A0A8S4QN94_9NEOP</name>
<dbReference type="AlphaFoldDB" id="A0A8S4QN94"/>
<keyword evidence="1" id="KW-0175">Coiled coil</keyword>
<comment type="caution">
    <text evidence="2">The sequence shown here is derived from an EMBL/GenBank/DDBJ whole genome shotgun (WGS) entry which is preliminary data.</text>
</comment>